<name>A0A8B8DHT8_CRAVI</name>
<dbReference type="GeneID" id="111126691"/>
<dbReference type="OrthoDB" id="6199254at2759"/>
<sequence length="552" mass="59159">MSVLALVFLFCTLVDVAFGHSDYAICNGNYCMTCTHCDHWCLPPLKMTCYNIVKRGGGGGGGGGGVKHGHGDCFCQSESYCDGFYPCHDWNCPSPGLTSVCNPRNHSCTCVATAETCSGNDVTSCHMTCNAQEKLICDHGVCSCKPLDYCDHDNTHCANLVCRAGSGEVPFCYANRCQCGLIVDKCLGNDTSTCQHLHCDGQFPHKACINGECGCQLNPFCSTSSDCTENNTMIDFGHGTVLLCQSILNLHLSCYNGGCHCFPGVERNTSTIATTTPSLPTTTTTTSTPIPIATTTTKTNTACSTSSDCTENNTMIDFGHGTAVLCKSLLNLHPYCSNGSCQCFPGVETSVLPTTTPSLPTTTTATRKPITTTATKTNAACVSESDCDHSNTFYELYSLKIPCPPGDAQCVNNSCFCNPFLKDTTAPQTAPTTTTTTTTTGASSRYCHQCGDLASNIPCDTRTIYLGNLQKCASGNFCMTDILQTSSEVSIYKRCVDELTCRNEWMAQTSDQDRCLRYAEGAVPGQYTCHYCCTTDGCNSNMVPEAKNFYTG</sequence>
<dbReference type="Proteomes" id="UP000694844">
    <property type="component" value="Chromosome 1"/>
</dbReference>
<evidence type="ECO:0000256" key="1">
    <source>
        <dbReference type="SAM" id="SignalP"/>
    </source>
</evidence>
<reference evidence="2" key="1">
    <citation type="submission" date="2024-06" db="UniProtKB">
        <authorList>
            <consortium name="RefSeq"/>
        </authorList>
    </citation>
    <scope>NUCLEOTIDE SEQUENCE [LARGE SCALE GENOMIC DNA]</scope>
</reference>
<keyword evidence="2" id="KW-1185">Reference proteome</keyword>
<protein>
    <submittedName>
        <fullName evidence="3">Protein psiJ-like isoform X1</fullName>
    </submittedName>
</protein>
<reference evidence="3" key="2">
    <citation type="submission" date="2025-08" db="UniProtKB">
        <authorList>
            <consortium name="RefSeq"/>
        </authorList>
    </citation>
    <scope>IDENTIFICATION</scope>
    <source>
        <tissue evidence="3">Whole sample</tissue>
    </source>
</reference>
<keyword evidence="1" id="KW-0732">Signal</keyword>
<accession>A0A8B8DHT8</accession>
<evidence type="ECO:0000313" key="2">
    <source>
        <dbReference type="Proteomes" id="UP000694844"/>
    </source>
</evidence>
<dbReference type="KEGG" id="cvn:111126691"/>
<dbReference type="AlphaFoldDB" id="A0A8B8DHT8"/>
<dbReference type="RefSeq" id="XP_022327255.1">
    <property type="nucleotide sequence ID" value="XM_022471547.1"/>
</dbReference>
<organism evidence="2 3">
    <name type="scientific">Crassostrea virginica</name>
    <name type="common">Eastern oyster</name>
    <dbReference type="NCBI Taxonomy" id="6565"/>
    <lineage>
        <taxon>Eukaryota</taxon>
        <taxon>Metazoa</taxon>
        <taxon>Spiralia</taxon>
        <taxon>Lophotrochozoa</taxon>
        <taxon>Mollusca</taxon>
        <taxon>Bivalvia</taxon>
        <taxon>Autobranchia</taxon>
        <taxon>Pteriomorphia</taxon>
        <taxon>Ostreida</taxon>
        <taxon>Ostreoidea</taxon>
        <taxon>Ostreidae</taxon>
        <taxon>Crassostrea</taxon>
    </lineage>
</organism>
<feature type="signal peptide" evidence="1">
    <location>
        <begin position="1"/>
        <end position="19"/>
    </location>
</feature>
<gene>
    <name evidence="3" type="primary">LOC111126691</name>
</gene>
<evidence type="ECO:0000313" key="3">
    <source>
        <dbReference type="RefSeq" id="XP_022327255.1"/>
    </source>
</evidence>
<feature type="chain" id="PRO_5034325909" evidence="1">
    <location>
        <begin position="20"/>
        <end position="552"/>
    </location>
</feature>
<proteinExistence type="predicted"/>